<feature type="compositionally biased region" description="Basic and acidic residues" evidence="1">
    <location>
        <begin position="62"/>
        <end position="73"/>
    </location>
</feature>
<feature type="compositionally biased region" description="Acidic residues" evidence="1">
    <location>
        <begin position="196"/>
        <end position="207"/>
    </location>
</feature>
<feature type="compositionally biased region" description="Acidic residues" evidence="1">
    <location>
        <begin position="135"/>
        <end position="167"/>
    </location>
</feature>
<evidence type="ECO:0000313" key="3">
    <source>
        <dbReference type="EMBL" id="GAL23060.1"/>
    </source>
</evidence>
<dbReference type="PANTHER" id="PTHR41248">
    <property type="entry name" value="NORD PROTEIN"/>
    <property type="match status" value="1"/>
</dbReference>
<sequence>MNDKWTHVQPIIDKIDTDLIERVPYTKDTWENIDIGREVLLQIMRDPADDLDDSDMSSEADADGKLGSDDIKPKKPSSPSSEGGRSSGSRSIADEEGDHMDEEPEDEEKDESEGGDEHEEEDFDEPESESAGSASDDDDDDEEGEEEDDEKAEGADSEEPEKEESDVETGSKMDADAEIDGDIDEKVVGDDKAAEFDDDDEEEEEEGKDTWKPSSETEFLDHSIGDLDDAMSEEISVMARASAESSDYVIPTTDHDLIEPAPIVCSQSVAESRVVTLDKEVRDVASAIQLDFERAFVSQQKSYWKGGQTRGAINPSQLSRIRTGDMRVFRTREVRKTQDFDVQLVIDCSGSMHGTRMKLAIEAAYAMGVALDSIGINFEIIGFTSRDDVHLEGTKRDDKFAYARLDAIYMPVFKDFGEIWSPTVMQRLASWSQPSRGVLLQNVDGESLMLAAKRLAGQPSSGKAMIVLSDGSPCCSTESSAALIRHLKKTTKMIENAGINLVGIGIQHSGVGNYFTNYTVLHELSTLPTTVVSKVRDIILGL</sequence>
<reference evidence="3 4" key="1">
    <citation type="submission" date="2014-09" db="EMBL/GenBank/DDBJ databases">
        <title>Vibrio maritimus JCM 19235. (C45) whole genome shotgun sequence.</title>
        <authorList>
            <person name="Sawabe T."/>
            <person name="Meirelles P."/>
            <person name="Nakanishi M."/>
            <person name="Sayaka M."/>
            <person name="Hattori M."/>
            <person name="Ohkuma M."/>
        </authorList>
    </citation>
    <scope>NUCLEOTIDE SEQUENCE [LARGE SCALE GENOMIC DNA]</scope>
    <source>
        <strain evidence="4">JCM19235</strain>
    </source>
</reference>
<comment type="caution">
    <text evidence="3">The sequence shown here is derived from an EMBL/GenBank/DDBJ whole genome shotgun (WGS) entry which is preliminary data.</text>
</comment>
<dbReference type="Proteomes" id="UP000029228">
    <property type="component" value="Unassembled WGS sequence"/>
</dbReference>
<dbReference type="AlphaFoldDB" id="A0A090S5S7"/>
<feature type="domain" description="Cobalamin biosynthesis protein CobT VWA" evidence="2">
    <location>
        <begin position="328"/>
        <end position="541"/>
    </location>
</feature>
<dbReference type="PANTHER" id="PTHR41248:SF1">
    <property type="entry name" value="NORD PROTEIN"/>
    <property type="match status" value="1"/>
</dbReference>
<feature type="compositionally biased region" description="Acidic residues" evidence="1">
    <location>
        <begin position="49"/>
        <end position="61"/>
    </location>
</feature>
<dbReference type="EMBL" id="BBMR01000017">
    <property type="protein sequence ID" value="GAL23060.1"/>
    <property type="molecule type" value="Genomic_DNA"/>
</dbReference>
<feature type="region of interest" description="Disordered" evidence="1">
    <location>
        <begin position="48"/>
        <end position="218"/>
    </location>
</feature>
<name>A0A090S5S7_9VIBR</name>
<dbReference type="Pfam" id="PF11775">
    <property type="entry name" value="CobT_C"/>
    <property type="match status" value="1"/>
</dbReference>
<accession>A0A090S5S7</accession>
<gene>
    <name evidence="3" type="ORF">JCM19235_1361</name>
</gene>
<feature type="compositionally biased region" description="Basic and acidic residues" evidence="1">
    <location>
        <begin position="184"/>
        <end position="195"/>
    </location>
</feature>
<dbReference type="SUPFAM" id="SSF53300">
    <property type="entry name" value="vWA-like"/>
    <property type="match status" value="1"/>
</dbReference>
<feature type="compositionally biased region" description="Low complexity" evidence="1">
    <location>
        <begin position="77"/>
        <end position="91"/>
    </location>
</feature>
<feature type="compositionally biased region" description="Acidic residues" evidence="1">
    <location>
        <begin position="94"/>
        <end position="128"/>
    </location>
</feature>
<reference evidence="3 4" key="2">
    <citation type="submission" date="2014-09" db="EMBL/GenBank/DDBJ databases">
        <authorList>
            <consortium name="NBRP consortium"/>
            <person name="Sawabe T."/>
            <person name="Meirelles P."/>
            <person name="Nakanishi M."/>
            <person name="Sayaka M."/>
            <person name="Hattori M."/>
            <person name="Ohkuma M."/>
        </authorList>
    </citation>
    <scope>NUCLEOTIDE SEQUENCE [LARGE SCALE GENOMIC DNA]</scope>
    <source>
        <strain evidence="4">JCM19235</strain>
    </source>
</reference>
<evidence type="ECO:0000256" key="1">
    <source>
        <dbReference type="SAM" id="MobiDB-lite"/>
    </source>
</evidence>
<dbReference type="InterPro" id="IPR051928">
    <property type="entry name" value="NorD/CobT"/>
</dbReference>
<dbReference type="InterPro" id="IPR025861">
    <property type="entry name" value="CobT_VWA_dom"/>
</dbReference>
<evidence type="ECO:0000259" key="2">
    <source>
        <dbReference type="Pfam" id="PF11775"/>
    </source>
</evidence>
<proteinExistence type="predicted"/>
<dbReference type="InterPro" id="IPR036465">
    <property type="entry name" value="vWFA_dom_sf"/>
</dbReference>
<keyword evidence="4" id="KW-1185">Reference proteome</keyword>
<evidence type="ECO:0000313" key="4">
    <source>
        <dbReference type="Proteomes" id="UP000029228"/>
    </source>
</evidence>
<protein>
    <submittedName>
        <fullName evidence="3">FHA domain protein</fullName>
    </submittedName>
</protein>
<organism evidence="3 4">
    <name type="scientific">Vibrio maritimus</name>
    <dbReference type="NCBI Taxonomy" id="990268"/>
    <lineage>
        <taxon>Bacteria</taxon>
        <taxon>Pseudomonadati</taxon>
        <taxon>Pseudomonadota</taxon>
        <taxon>Gammaproteobacteria</taxon>
        <taxon>Vibrionales</taxon>
        <taxon>Vibrionaceae</taxon>
        <taxon>Vibrio</taxon>
    </lineage>
</organism>
<dbReference type="Gene3D" id="3.40.50.410">
    <property type="entry name" value="von Willebrand factor, type A domain"/>
    <property type="match status" value="1"/>
</dbReference>
<dbReference type="STRING" id="990268.JCM19235_1361"/>